<dbReference type="AlphaFoldDB" id="A0A699XB92"/>
<dbReference type="EMBL" id="BKCJ011815596">
    <property type="protein sequence ID" value="GFD55238.1"/>
    <property type="molecule type" value="Genomic_DNA"/>
</dbReference>
<protein>
    <submittedName>
        <fullName evidence="2">Uncharacterized protein</fullName>
    </submittedName>
</protein>
<organism evidence="2">
    <name type="scientific">Tanacetum cinerariifolium</name>
    <name type="common">Dalmatian daisy</name>
    <name type="synonym">Chrysanthemum cinerariifolium</name>
    <dbReference type="NCBI Taxonomy" id="118510"/>
    <lineage>
        <taxon>Eukaryota</taxon>
        <taxon>Viridiplantae</taxon>
        <taxon>Streptophyta</taxon>
        <taxon>Embryophyta</taxon>
        <taxon>Tracheophyta</taxon>
        <taxon>Spermatophyta</taxon>
        <taxon>Magnoliopsida</taxon>
        <taxon>eudicotyledons</taxon>
        <taxon>Gunneridae</taxon>
        <taxon>Pentapetalae</taxon>
        <taxon>asterids</taxon>
        <taxon>campanulids</taxon>
        <taxon>Asterales</taxon>
        <taxon>Asteraceae</taxon>
        <taxon>Asteroideae</taxon>
        <taxon>Anthemideae</taxon>
        <taxon>Anthemidinae</taxon>
        <taxon>Tanacetum</taxon>
    </lineage>
</organism>
<feature type="non-terminal residue" evidence="2">
    <location>
        <position position="1"/>
    </location>
</feature>
<feature type="region of interest" description="Disordered" evidence="1">
    <location>
        <begin position="36"/>
        <end position="58"/>
    </location>
</feature>
<sequence length="58" mass="6271">RGERSVRAGAINLEIGVDGGTKVVWDLHLLRDGLTEGEDESNDLSEDKFRDDSDVVGG</sequence>
<accession>A0A699XB92</accession>
<name>A0A699XB92_TANCI</name>
<feature type="compositionally biased region" description="Basic and acidic residues" evidence="1">
    <location>
        <begin position="45"/>
        <end position="58"/>
    </location>
</feature>
<evidence type="ECO:0000313" key="2">
    <source>
        <dbReference type="EMBL" id="GFD55238.1"/>
    </source>
</evidence>
<evidence type="ECO:0000256" key="1">
    <source>
        <dbReference type="SAM" id="MobiDB-lite"/>
    </source>
</evidence>
<gene>
    <name evidence="2" type="ORF">Tci_927207</name>
</gene>
<comment type="caution">
    <text evidence="2">The sequence shown here is derived from an EMBL/GenBank/DDBJ whole genome shotgun (WGS) entry which is preliminary data.</text>
</comment>
<reference evidence="2" key="1">
    <citation type="journal article" date="2019" name="Sci. Rep.">
        <title>Draft genome of Tanacetum cinerariifolium, the natural source of mosquito coil.</title>
        <authorList>
            <person name="Yamashiro T."/>
            <person name="Shiraishi A."/>
            <person name="Satake H."/>
            <person name="Nakayama K."/>
        </authorList>
    </citation>
    <scope>NUCLEOTIDE SEQUENCE</scope>
</reference>
<proteinExistence type="predicted"/>